<dbReference type="GO" id="GO:0008745">
    <property type="term" value="F:N-acetylmuramoyl-L-alanine amidase activity"/>
    <property type="evidence" value="ECO:0007669"/>
    <property type="project" value="InterPro"/>
</dbReference>
<keyword evidence="4" id="KW-1185">Reference proteome</keyword>
<proteinExistence type="predicted"/>
<dbReference type="OrthoDB" id="9772024at2"/>
<dbReference type="Gene3D" id="3.40.630.40">
    <property type="entry name" value="Zn-dependent exopeptidases"/>
    <property type="match status" value="1"/>
</dbReference>
<dbReference type="SMART" id="SM00646">
    <property type="entry name" value="Ami_3"/>
    <property type="match status" value="1"/>
</dbReference>
<reference evidence="3 4" key="1">
    <citation type="submission" date="2018-06" db="EMBL/GenBank/DDBJ databases">
        <authorList>
            <person name="Strepis N."/>
        </authorList>
    </citation>
    <scope>NUCLEOTIDE SEQUENCE [LARGE SCALE GENOMIC DNA]</scope>
    <source>
        <strain evidence="3">LUCI</strain>
    </source>
</reference>
<dbReference type="AlphaFoldDB" id="A0A498RAY0"/>
<dbReference type="SUPFAM" id="SSF53187">
    <property type="entry name" value="Zn-dependent exopeptidases"/>
    <property type="match status" value="1"/>
</dbReference>
<dbReference type="Pfam" id="PF01520">
    <property type="entry name" value="Amidase_3"/>
    <property type="match status" value="1"/>
</dbReference>
<sequence length="228" mass="24885">MTVLYVPKRRLVFGLLPVLLLGLFAAYSTLASQPLSGKLILVDAGHGGVDSGANQSGIQEKNINLAFALALKEALQRQGANVVLSRDQDMELSGQCDNPRVKGRYRRDLAARLEMVTESAADLFISIHANASPDTRRQGVDTYYNPKSASGKALAHSIQEELKKVTVASEKEAPGNYFVLRRNTVPAALIEVGYITHAAERNLLQSPEYRARLVEAIVKGICSFYQSL</sequence>
<evidence type="ECO:0000313" key="3">
    <source>
        <dbReference type="EMBL" id="VBB09896.1"/>
    </source>
</evidence>
<dbReference type="InterPro" id="IPR050695">
    <property type="entry name" value="N-acetylmuramoyl_amidase_3"/>
</dbReference>
<protein>
    <submittedName>
        <fullName evidence="3">N-acetylmuramoyl-l-alanine amidase</fullName>
    </submittedName>
</protein>
<keyword evidence="1" id="KW-0378">Hydrolase</keyword>
<evidence type="ECO:0000256" key="1">
    <source>
        <dbReference type="ARBA" id="ARBA00022801"/>
    </source>
</evidence>
<dbReference type="RefSeq" id="WP_122630740.1">
    <property type="nucleotide sequence ID" value="NZ_UPPP01000134.1"/>
</dbReference>
<dbReference type="PANTHER" id="PTHR30404">
    <property type="entry name" value="N-ACETYLMURAMOYL-L-ALANINE AMIDASE"/>
    <property type="match status" value="1"/>
</dbReference>
<evidence type="ECO:0000259" key="2">
    <source>
        <dbReference type="SMART" id="SM00646"/>
    </source>
</evidence>
<dbReference type="EMBL" id="UPPP01000134">
    <property type="protein sequence ID" value="VBB09896.1"/>
    <property type="molecule type" value="Genomic_DNA"/>
</dbReference>
<organism evidence="3 4">
    <name type="scientific">Lucifera butyrica</name>
    <dbReference type="NCBI Taxonomy" id="1351585"/>
    <lineage>
        <taxon>Bacteria</taxon>
        <taxon>Bacillati</taxon>
        <taxon>Bacillota</taxon>
        <taxon>Negativicutes</taxon>
        <taxon>Veillonellales</taxon>
        <taxon>Veillonellaceae</taxon>
        <taxon>Lucifera</taxon>
    </lineage>
</organism>
<dbReference type="InterPro" id="IPR002508">
    <property type="entry name" value="MurNAc-LAA_cat"/>
</dbReference>
<dbReference type="Proteomes" id="UP000277811">
    <property type="component" value="Unassembled WGS sequence"/>
</dbReference>
<dbReference type="CDD" id="cd02696">
    <property type="entry name" value="MurNAc-LAA"/>
    <property type="match status" value="1"/>
</dbReference>
<accession>A0A498RAY0</accession>
<evidence type="ECO:0000313" key="4">
    <source>
        <dbReference type="Proteomes" id="UP000277811"/>
    </source>
</evidence>
<feature type="domain" description="MurNAc-LAA" evidence="2">
    <location>
        <begin position="113"/>
        <end position="222"/>
    </location>
</feature>
<dbReference type="GO" id="GO:0030288">
    <property type="term" value="C:outer membrane-bounded periplasmic space"/>
    <property type="evidence" value="ECO:0007669"/>
    <property type="project" value="TreeGrafter"/>
</dbReference>
<gene>
    <name evidence="3" type="ORF">LUCI_5194</name>
</gene>
<dbReference type="PANTHER" id="PTHR30404:SF0">
    <property type="entry name" value="N-ACETYLMURAMOYL-L-ALANINE AMIDASE AMIC"/>
    <property type="match status" value="1"/>
</dbReference>
<name>A0A498RAY0_9FIRM</name>
<dbReference type="GO" id="GO:0009253">
    <property type="term" value="P:peptidoglycan catabolic process"/>
    <property type="evidence" value="ECO:0007669"/>
    <property type="project" value="InterPro"/>
</dbReference>